<dbReference type="FunFam" id="3.20.19.10:FF:000001">
    <property type="entry name" value="Aconitate hydratase"/>
    <property type="match status" value="1"/>
</dbReference>
<proteinExistence type="inferred from homology"/>
<evidence type="ECO:0000259" key="22">
    <source>
        <dbReference type="Pfam" id="PF00694"/>
    </source>
</evidence>
<keyword evidence="10" id="KW-0479">Metal-binding</keyword>
<evidence type="ECO:0000256" key="14">
    <source>
        <dbReference type="ARBA" id="ARBA00023239"/>
    </source>
</evidence>
<evidence type="ECO:0000256" key="2">
    <source>
        <dbReference type="ARBA" id="ARBA00001966"/>
    </source>
</evidence>
<feature type="domain" description="Aconitase/3-isopropylmalate dehydratase large subunit alpha/beta/alpha" evidence="21">
    <location>
        <begin position="68"/>
        <end position="559"/>
    </location>
</feature>
<dbReference type="Gene3D" id="3.20.19.10">
    <property type="entry name" value="Aconitase, domain 4"/>
    <property type="match status" value="1"/>
</dbReference>
<dbReference type="NCBIfam" id="TIGR01341">
    <property type="entry name" value="aconitase_1"/>
    <property type="match status" value="1"/>
</dbReference>
<dbReference type="CDD" id="cd01586">
    <property type="entry name" value="AcnA_IRP"/>
    <property type="match status" value="1"/>
</dbReference>
<evidence type="ECO:0000256" key="16">
    <source>
        <dbReference type="ARBA" id="ARBA00030846"/>
    </source>
</evidence>
<dbReference type="PROSITE" id="PS00450">
    <property type="entry name" value="ACONITASE_1"/>
    <property type="match status" value="1"/>
</dbReference>
<dbReference type="Pfam" id="PF00330">
    <property type="entry name" value="Aconitase"/>
    <property type="match status" value="1"/>
</dbReference>
<dbReference type="GO" id="GO:0051536">
    <property type="term" value="F:iron-sulfur cluster binding"/>
    <property type="evidence" value="ECO:0007669"/>
    <property type="project" value="UniProtKB-KW"/>
</dbReference>
<feature type="domain" description="Aconitase A/isopropylmalate dehydratase small subunit swivel" evidence="22">
    <location>
        <begin position="689"/>
        <end position="815"/>
    </location>
</feature>
<evidence type="ECO:0000313" key="23">
    <source>
        <dbReference type="EMBL" id="VBB68741.1"/>
    </source>
</evidence>
<comment type="catalytic activity">
    <reaction evidence="15">
        <text>citrate = D-threo-isocitrate</text>
        <dbReference type="Rhea" id="RHEA:10336"/>
        <dbReference type="ChEBI" id="CHEBI:15562"/>
        <dbReference type="ChEBI" id="CHEBI:16947"/>
        <dbReference type="EC" id="4.2.1.3"/>
    </reaction>
</comment>
<accession>A0A484H5W4</accession>
<comment type="cofactor">
    <cofactor evidence="2">
        <name>[4Fe-4S] cluster</name>
        <dbReference type="ChEBI" id="CHEBI:49883"/>
    </cofactor>
</comment>
<keyword evidence="11" id="KW-0694">RNA-binding</keyword>
<dbReference type="NCBIfam" id="NF006757">
    <property type="entry name" value="PRK09277.1"/>
    <property type="match status" value="1"/>
</dbReference>
<dbReference type="FunFam" id="3.30.499.10:FF:000002">
    <property type="entry name" value="Aconitate hydratase"/>
    <property type="match status" value="1"/>
</dbReference>
<dbReference type="GO" id="GO:0046872">
    <property type="term" value="F:metal ion binding"/>
    <property type="evidence" value="ECO:0007669"/>
    <property type="project" value="UniProtKB-KW"/>
</dbReference>
<dbReference type="PANTHER" id="PTHR11670">
    <property type="entry name" value="ACONITASE/IRON-RESPONSIVE ELEMENT FAMILY MEMBER"/>
    <property type="match status" value="1"/>
</dbReference>
<evidence type="ECO:0000256" key="15">
    <source>
        <dbReference type="ARBA" id="ARBA00023501"/>
    </source>
</evidence>
<comment type="similarity">
    <text evidence="5">Belongs to the aconitase/IPM isomerase family.</text>
</comment>
<sequence>MFTRNKDTLKARNTLEVDCVRYTYYNLEASGSDVKRLPYSLKVLLENLLRFEDGHTVTTDDIYALVSWQQNRRSDRAIAYHPARILMQDFTGVPAIVDLAAMREAMAAAGEDPKKINPLSPVDLIIDHSVTVDHFGTPQATLKNMTLEFQRNAERYAFLRWGQTAFDNFRVVPPGTGICHQVNLEYLSPCVCTARDTTNTIVYPDTVVGTDSHTTMINGLAVLGWGVGGIEAEAAMLGQPVSMLLPEVVGVRLHGHLLEGVTATDLVLTVTERLRRKGVVGKFVEFCGSGLNELSLADRATIANMAPEYGATCGLFPIDRKTTDYLSLTGRDPHNVKLVEAYARVQGMWRGADSPEPLFTDMLELDLATVEPSLAGPRRPQDRLALSTARQSFLDSLKSFKEKSDIYRRHTVKGEKYTLGCGDILIAAITSCTNTSNPSLLIAAGLLARKAVEQGLSTKPWVKTSLAPGSQVSTDYLTAAGLQSYLDQLGFHVVGYGCTTCIGNAGPLAKSLVKTIDSGNLVTVAILSGNRNFEGRVSPHTQANYLASPPLVVAYALAGSIVVDLTSDPLGTGTDGQPVFLKDIWPSTAEIQATLAQALTAEMFLTRYTDVFAGPTAWQEIETSTRVTYDWDAGSTYVKLPPYFQDFQNRPSATVDIIGARCLALLGDSVTTDHISPAGPIQATSPAGLYLRAQGVSYEDFNSYGARRGNHEVMMRGTFANIRIRNEIVPGVEGGMTRYEPSGSLMPIYDAAMRYQKDRTPLIVVAGKEYGTGSSRDWAAKGPALLGIRVVIAESFERIHRSNLIGVGILPLQFGEGESRRTLGLDGSEHFDVLGIADLRPLQTVTVICYQKGNHQKQFPAICRIETLDELGYYRNGGILHYVLAQFMKKDSQC</sequence>
<dbReference type="EC" id="4.2.1.99" evidence="8"/>
<name>A0A484H5W4_9ZZZZ</name>
<dbReference type="CDD" id="cd01580">
    <property type="entry name" value="AcnA_IRP_Swivel"/>
    <property type="match status" value="1"/>
</dbReference>
<evidence type="ECO:0000256" key="6">
    <source>
        <dbReference type="ARBA" id="ARBA00011245"/>
    </source>
</evidence>
<evidence type="ECO:0000256" key="13">
    <source>
        <dbReference type="ARBA" id="ARBA00023014"/>
    </source>
</evidence>
<dbReference type="InterPro" id="IPR036008">
    <property type="entry name" value="Aconitase_4Fe-4S_dom"/>
</dbReference>
<protein>
    <recommendedName>
        <fullName evidence="18">(2R,3S)-2-methylisocitrate dehydratase</fullName>
        <ecNumber evidence="7">4.2.1.3</ecNumber>
        <ecNumber evidence="8">4.2.1.99</ecNumber>
    </recommendedName>
    <alternativeName>
        <fullName evidence="16">(2S,3R)-3-hydroxybutane-1,2,3-tricarboxylate dehydratase</fullName>
    </alternativeName>
    <alternativeName>
        <fullName evidence="19">Iron-responsive protein-like</fullName>
    </alternativeName>
    <alternativeName>
        <fullName evidence="20">Probable 2-methyl-cis-aconitate hydratase</fullName>
    </alternativeName>
    <alternativeName>
        <fullName evidence="17">RNA-binding protein</fullName>
    </alternativeName>
</protein>
<reference evidence="23" key="1">
    <citation type="submission" date="2018-10" db="EMBL/GenBank/DDBJ databases">
        <authorList>
            <person name="Gruber-Vodicka H."/>
            <person name="Jaeckle O."/>
        </authorList>
    </citation>
    <scope>NUCLEOTIDE SEQUENCE</scope>
</reference>
<evidence type="ECO:0000256" key="5">
    <source>
        <dbReference type="ARBA" id="ARBA00007185"/>
    </source>
</evidence>
<evidence type="ECO:0000256" key="9">
    <source>
        <dbReference type="ARBA" id="ARBA00022532"/>
    </source>
</evidence>
<evidence type="ECO:0000256" key="8">
    <source>
        <dbReference type="ARBA" id="ARBA00013250"/>
    </source>
</evidence>
<dbReference type="GO" id="GO:0003723">
    <property type="term" value="F:RNA binding"/>
    <property type="evidence" value="ECO:0007669"/>
    <property type="project" value="UniProtKB-KW"/>
</dbReference>
<dbReference type="InterPro" id="IPR044137">
    <property type="entry name" value="AcnA_IRP_Swivel"/>
</dbReference>
<keyword evidence="14 23" id="KW-0456">Lyase</keyword>
<evidence type="ECO:0000256" key="17">
    <source>
        <dbReference type="ARBA" id="ARBA00031081"/>
    </source>
</evidence>
<gene>
    <name evidence="23" type="ORF">RIEGSTA812A_PEG_214</name>
</gene>
<evidence type="ECO:0000256" key="10">
    <source>
        <dbReference type="ARBA" id="ARBA00022723"/>
    </source>
</evidence>
<evidence type="ECO:0000256" key="18">
    <source>
        <dbReference type="ARBA" id="ARBA00031613"/>
    </source>
</evidence>
<keyword evidence="12" id="KW-0408">Iron</keyword>
<organism evidence="23">
    <name type="scientific">invertebrate metagenome</name>
    <dbReference type="NCBI Taxonomy" id="1711999"/>
    <lineage>
        <taxon>unclassified sequences</taxon>
        <taxon>metagenomes</taxon>
        <taxon>organismal metagenomes</taxon>
    </lineage>
</organism>
<evidence type="ECO:0000256" key="11">
    <source>
        <dbReference type="ARBA" id="ARBA00022884"/>
    </source>
</evidence>
<dbReference type="SUPFAM" id="SSF53732">
    <property type="entry name" value="Aconitase iron-sulfur domain"/>
    <property type="match status" value="1"/>
</dbReference>
<dbReference type="GO" id="GO:0003994">
    <property type="term" value="F:aconitate hydratase activity"/>
    <property type="evidence" value="ECO:0007669"/>
    <property type="project" value="UniProtKB-EC"/>
</dbReference>
<evidence type="ECO:0000256" key="20">
    <source>
        <dbReference type="ARBA" id="ARBA00033025"/>
    </source>
</evidence>
<dbReference type="InterPro" id="IPR018136">
    <property type="entry name" value="Aconitase_4Fe-4S_BS"/>
</dbReference>
<dbReference type="Pfam" id="PF00694">
    <property type="entry name" value="Aconitase_C"/>
    <property type="match status" value="1"/>
</dbReference>
<comment type="catalytic activity">
    <reaction evidence="1">
        <text>(2S,3R)-3-hydroxybutane-1,2,3-tricarboxylate = 2-methyl-cis-aconitate + H2O</text>
        <dbReference type="Rhea" id="RHEA:17941"/>
        <dbReference type="ChEBI" id="CHEBI:15377"/>
        <dbReference type="ChEBI" id="CHEBI:57429"/>
        <dbReference type="ChEBI" id="CHEBI:57872"/>
        <dbReference type="EC" id="4.2.1.99"/>
    </reaction>
</comment>
<evidence type="ECO:0000256" key="19">
    <source>
        <dbReference type="ARBA" id="ARBA00031977"/>
    </source>
</evidence>
<evidence type="ECO:0000256" key="12">
    <source>
        <dbReference type="ARBA" id="ARBA00023004"/>
    </source>
</evidence>
<evidence type="ECO:0000259" key="21">
    <source>
        <dbReference type="Pfam" id="PF00330"/>
    </source>
</evidence>
<dbReference type="PRINTS" id="PR00415">
    <property type="entry name" value="ACONITASE"/>
</dbReference>
<dbReference type="EC" id="4.2.1.3" evidence="7"/>
<dbReference type="InterPro" id="IPR001030">
    <property type="entry name" value="Acoase/IPM_deHydtase_lsu_aba"/>
</dbReference>
<keyword evidence="13" id="KW-0411">Iron-sulfur</keyword>
<dbReference type="GO" id="GO:0047456">
    <property type="term" value="F:2-methylisocitrate dehydratase activity"/>
    <property type="evidence" value="ECO:0007669"/>
    <property type="project" value="UniProtKB-EC"/>
</dbReference>
<evidence type="ECO:0000256" key="1">
    <source>
        <dbReference type="ARBA" id="ARBA00000118"/>
    </source>
</evidence>
<dbReference type="FunFam" id="3.30.499.10:FF:000020">
    <property type="entry name" value="Aconitate hydratase A"/>
    <property type="match status" value="1"/>
</dbReference>
<dbReference type="EMBL" id="LR026963">
    <property type="protein sequence ID" value="VBB68741.1"/>
    <property type="molecule type" value="Genomic_DNA"/>
</dbReference>
<keyword evidence="9" id="KW-0816">Tricarboxylic acid cycle</keyword>
<dbReference type="PROSITE" id="PS01244">
    <property type="entry name" value="ACONITASE_2"/>
    <property type="match status" value="1"/>
</dbReference>
<comment type="pathway">
    <text evidence="3">Organic acid metabolism; propanoate degradation.</text>
</comment>
<dbReference type="InterPro" id="IPR000573">
    <property type="entry name" value="AconitaseA/IPMdHydase_ssu_swvl"/>
</dbReference>
<dbReference type="GO" id="GO:0006099">
    <property type="term" value="P:tricarboxylic acid cycle"/>
    <property type="evidence" value="ECO:0007669"/>
    <property type="project" value="UniProtKB-KW"/>
</dbReference>
<dbReference type="NCBIfam" id="NF009520">
    <property type="entry name" value="PRK12881.1"/>
    <property type="match status" value="1"/>
</dbReference>
<comment type="subunit">
    <text evidence="6">Monomer.</text>
</comment>
<evidence type="ECO:0000256" key="7">
    <source>
        <dbReference type="ARBA" id="ARBA00012926"/>
    </source>
</evidence>
<dbReference type="AlphaFoldDB" id="A0A484H5W4"/>
<dbReference type="InterPro" id="IPR015928">
    <property type="entry name" value="Aconitase/3IPM_dehydase_swvl"/>
</dbReference>
<dbReference type="Gene3D" id="3.30.499.10">
    <property type="entry name" value="Aconitase, domain 3"/>
    <property type="match status" value="2"/>
</dbReference>
<dbReference type="InterPro" id="IPR015931">
    <property type="entry name" value="Acnase/IPM_dHydase_lsu_aba_1/3"/>
</dbReference>
<dbReference type="InterPro" id="IPR006249">
    <property type="entry name" value="Aconitase/IRP2"/>
</dbReference>
<dbReference type="Gene3D" id="6.10.190.10">
    <property type="match status" value="1"/>
</dbReference>
<dbReference type="SUPFAM" id="SSF52016">
    <property type="entry name" value="LeuD/IlvD-like"/>
    <property type="match status" value="1"/>
</dbReference>
<evidence type="ECO:0000256" key="3">
    <source>
        <dbReference type="ARBA" id="ARBA00005026"/>
    </source>
</evidence>
<comment type="pathway">
    <text evidence="4">Carbohydrate metabolism; tricarboxylic acid cycle.</text>
</comment>
<evidence type="ECO:0000256" key="4">
    <source>
        <dbReference type="ARBA" id="ARBA00005163"/>
    </source>
</evidence>